<sequence>MEENRAGGNSTRLQKRAPTSLELDKISNGFPFGFGASNESSNAIPLLSPLIISPQPSLMVTPDNGNDNQRCSSVQGGLPSSSGWQHPAMAPFPEPSSLFSFFQKQCAIVNQAQ</sequence>
<keyword evidence="3" id="KW-1185">Reference proteome</keyword>
<dbReference type="PANTHER" id="PTHR33912">
    <property type="entry name" value="OS01G0939400 PROTEIN"/>
    <property type="match status" value="1"/>
</dbReference>
<protein>
    <submittedName>
        <fullName evidence="2">Uncharacterized protein</fullName>
    </submittedName>
</protein>
<feature type="region of interest" description="Disordered" evidence="1">
    <location>
        <begin position="1"/>
        <end position="20"/>
    </location>
</feature>
<comment type="caution">
    <text evidence="2">The sequence shown here is derived from an EMBL/GenBank/DDBJ whole genome shotgun (WGS) entry which is preliminary data.</text>
</comment>
<dbReference type="EMBL" id="JAWXYG010000013">
    <property type="protein sequence ID" value="KAK4254927.1"/>
    <property type="molecule type" value="Genomic_DNA"/>
</dbReference>
<reference evidence="2" key="1">
    <citation type="submission" date="2023-10" db="EMBL/GenBank/DDBJ databases">
        <title>Chromosome-level genome of the transformable northern wattle, Acacia crassicarpa.</title>
        <authorList>
            <person name="Massaro I."/>
            <person name="Sinha N.R."/>
            <person name="Poethig S."/>
            <person name="Leichty A.R."/>
        </authorList>
    </citation>
    <scope>NUCLEOTIDE SEQUENCE</scope>
    <source>
        <strain evidence="2">Acra3RX</strain>
        <tissue evidence="2">Leaf</tissue>
    </source>
</reference>
<name>A0AAE1IRD7_9FABA</name>
<feature type="compositionally biased region" description="Polar residues" evidence="1">
    <location>
        <begin position="63"/>
        <end position="84"/>
    </location>
</feature>
<accession>A0AAE1IRD7</accession>
<organism evidence="2 3">
    <name type="scientific">Acacia crassicarpa</name>
    <name type="common">northern wattle</name>
    <dbReference type="NCBI Taxonomy" id="499986"/>
    <lineage>
        <taxon>Eukaryota</taxon>
        <taxon>Viridiplantae</taxon>
        <taxon>Streptophyta</taxon>
        <taxon>Embryophyta</taxon>
        <taxon>Tracheophyta</taxon>
        <taxon>Spermatophyta</taxon>
        <taxon>Magnoliopsida</taxon>
        <taxon>eudicotyledons</taxon>
        <taxon>Gunneridae</taxon>
        <taxon>Pentapetalae</taxon>
        <taxon>rosids</taxon>
        <taxon>fabids</taxon>
        <taxon>Fabales</taxon>
        <taxon>Fabaceae</taxon>
        <taxon>Caesalpinioideae</taxon>
        <taxon>mimosoid clade</taxon>
        <taxon>Acacieae</taxon>
        <taxon>Acacia</taxon>
    </lineage>
</organism>
<evidence type="ECO:0000313" key="3">
    <source>
        <dbReference type="Proteomes" id="UP001293593"/>
    </source>
</evidence>
<dbReference type="Proteomes" id="UP001293593">
    <property type="component" value="Unassembled WGS sequence"/>
</dbReference>
<proteinExistence type="predicted"/>
<dbReference type="AlphaFoldDB" id="A0AAE1IRD7"/>
<gene>
    <name evidence="2" type="ORF">QN277_007999</name>
</gene>
<dbReference type="PANTHER" id="PTHR33912:SF5">
    <property type="entry name" value="F22G5.17"/>
    <property type="match status" value="1"/>
</dbReference>
<feature type="region of interest" description="Disordered" evidence="1">
    <location>
        <begin position="57"/>
        <end position="89"/>
    </location>
</feature>
<evidence type="ECO:0000313" key="2">
    <source>
        <dbReference type="EMBL" id="KAK4254927.1"/>
    </source>
</evidence>
<dbReference type="InterPro" id="IPR040381">
    <property type="entry name" value="At4g14450-like"/>
</dbReference>
<evidence type="ECO:0000256" key="1">
    <source>
        <dbReference type="SAM" id="MobiDB-lite"/>
    </source>
</evidence>